<dbReference type="GO" id="GO:0031573">
    <property type="term" value="P:mitotic intra-S DNA damage checkpoint signaling"/>
    <property type="evidence" value="ECO:0007669"/>
    <property type="project" value="TreeGrafter"/>
</dbReference>
<dbReference type="PhylomeDB" id="A0A061B9X6"/>
<name>A0A061B9X6_CYBFA</name>
<evidence type="ECO:0000256" key="16">
    <source>
        <dbReference type="PIRNR" id="PIRNR000882"/>
    </source>
</evidence>
<evidence type="ECO:0000256" key="18">
    <source>
        <dbReference type="RuleBase" id="RU003447"/>
    </source>
</evidence>
<evidence type="ECO:0000256" key="6">
    <source>
        <dbReference type="ARBA" id="ARBA00022722"/>
    </source>
</evidence>
<dbReference type="InterPro" id="IPR038487">
    <property type="entry name" value="Mre11_capping_dom"/>
</dbReference>
<dbReference type="PANTHER" id="PTHR10139">
    <property type="entry name" value="DOUBLE-STRAND BREAK REPAIR PROTEIN MRE11"/>
    <property type="match status" value="1"/>
</dbReference>
<comment type="similarity">
    <text evidence="4 16 18">Belongs to the MRE11/RAD32 family.</text>
</comment>
<comment type="subcellular location">
    <subcellularLocation>
        <location evidence="3">Chromosome</location>
    </subcellularLocation>
    <subcellularLocation>
        <location evidence="2 16">Nucleus</location>
    </subcellularLocation>
</comment>
<dbReference type="GO" id="GO:0000724">
    <property type="term" value="P:double-strand break repair via homologous recombination"/>
    <property type="evidence" value="ECO:0007669"/>
    <property type="project" value="TreeGrafter"/>
</dbReference>
<evidence type="ECO:0000256" key="9">
    <source>
        <dbReference type="ARBA" id="ARBA00022763"/>
    </source>
</evidence>
<feature type="compositionally biased region" description="Acidic residues" evidence="19">
    <location>
        <begin position="605"/>
        <end position="621"/>
    </location>
</feature>
<keyword evidence="14 16" id="KW-0539">Nucleus</keyword>
<dbReference type="SMART" id="SM01347">
    <property type="entry name" value="Mre11_DNA_bind"/>
    <property type="match status" value="1"/>
</dbReference>
<dbReference type="GO" id="GO:0097552">
    <property type="term" value="P:mitochondrial double-strand break repair via homologous recombination"/>
    <property type="evidence" value="ECO:0007669"/>
    <property type="project" value="TreeGrafter"/>
</dbReference>
<dbReference type="CDD" id="cd00840">
    <property type="entry name" value="MPP_Mre11_N"/>
    <property type="match status" value="1"/>
</dbReference>
<dbReference type="OrthoDB" id="30417at2759"/>
<dbReference type="Pfam" id="PF00149">
    <property type="entry name" value="Metallophos"/>
    <property type="match status" value="1"/>
</dbReference>
<dbReference type="GO" id="GO:0035861">
    <property type="term" value="C:site of double-strand break"/>
    <property type="evidence" value="ECO:0007669"/>
    <property type="project" value="TreeGrafter"/>
</dbReference>
<evidence type="ECO:0000256" key="15">
    <source>
        <dbReference type="ARBA" id="ARBA00023254"/>
    </source>
</evidence>
<dbReference type="Pfam" id="PF04152">
    <property type="entry name" value="Mre11_DNA_bind"/>
    <property type="match status" value="1"/>
</dbReference>
<evidence type="ECO:0000313" key="21">
    <source>
        <dbReference type="EMBL" id="CDR44685.1"/>
    </source>
</evidence>
<evidence type="ECO:0000256" key="13">
    <source>
        <dbReference type="ARBA" id="ARBA00023211"/>
    </source>
</evidence>
<evidence type="ECO:0000256" key="10">
    <source>
        <dbReference type="ARBA" id="ARBA00022801"/>
    </source>
</evidence>
<protein>
    <recommendedName>
        <fullName evidence="16">Double-strand break repair protein</fullName>
    </recommendedName>
</protein>
<dbReference type="InterPro" id="IPR003701">
    <property type="entry name" value="Mre11"/>
</dbReference>
<evidence type="ECO:0000259" key="20">
    <source>
        <dbReference type="SMART" id="SM01347"/>
    </source>
</evidence>
<dbReference type="AlphaFoldDB" id="A0A061B9X6"/>
<evidence type="ECO:0000256" key="12">
    <source>
        <dbReference type="ARBA" id="ARBA00023204"/>
    </source>
</evidence>
<dbReference type="GO" id="GO:0007095">
    <property type="term" value="P:mitotic G2 DNA damage checkpoint signaling"/>
    <property type="evidence" value="ECO:0007669"/>
    <property type="project" value="TreeGrafter"/>
</dbReference>
<dbReference type="PANTHER" id="PTHR10139:SF1">
    <property type="entry name" value="DOUBLE-STRAND BREAK REPAIR PROTEIN MRE11"/>
    <property type="match status" value="1"/>
</dbReference>
<dbReference type="Gene3D" id="3.60.21.10">
    <property type="match status" value="1"/>
</dbReference>
<evidence type="ECO:0000256" key="19">
    <source>
        <dbReference type="SAM" id="MobiDB-lite"/>
    </source>
</evidence>
<keyword evidence="7" id="KW-0479">Metal-binding</keyword>
<feature type="domain" description="Mre11 DNA-binding" evidence="20">
    <location>
        <begin position="294"/>
        <end position="460"/>
    </location>
</feature>
<dbReference type="InterPro" id="IPR041796">
    <property type="entry name" value="Mre11_N"/>
</dbReference>
<reference evidence="21" key="1">
    <citation type="journal article" date="2014" name="Genome Announc.">
        <title>Genome sequence of the yeast Cyberlindnera fabianii (Hansenula fabianii).</title>
        <authorList>
            <person name="Freel K.C."/>
            <person name="Sarilar V."/>
            <person name="Neuveglise C."/>
            <person name="Devillers H."/>
            <person name="Friedrich A."/>
            <person name="Schacherer J."/>
        </authorList>
    </citation>
    <scope>NUCLEOTIDE SEQUENCE</scope>
    <source>
        <strain evidence="21">YJS4271</strain>
    </source>
</reference>
<dbReference type="VEuPathDB" id="FungiDB:BON22_3302"/>
<gene>
    <name evidence="21" type="ORF">CYFA0S_15e01464g</name>
</gene>
<keyword evidence="12 16" id="KW-0234">DNA repair</keyword>
<evidence type="ECO:0000256" key="8">
    <source>
        <dbReference type="ARBA" id="ARBA00022759"/>
    </source>
</evidence>
<dbReference type="GO" id="GO:0042138">
    <property type="term" value="P:meiotic DNA double-strand break formation"/>
    <property type="evidence" value="ECO:0007669"/>
    <property type="project" value="TreeGrafter"/>
</dbReference>
<feature type="compositionally biased region" description="Basic and acidic residues" evidence="19">
    <location>
        <begin position="689"/>
        <end position="698"/>
    </location>
</feature>
<feature type="compositionally biased region" description="Basic and acidic residues" evidence="19">
    <location>
        <begin position="505"/>
        <end position="517"/>
    </location>
</feature>
<dbReference type="EMBL" id="LK052900">
    <property type="protein sequence ID" value="CDR44685.1"/>
    <property type="molecule type" value="Genomic_DNA"/>
</dbReference>
<organism evidence="21">
    <name type="scientific">Cyberlindnera fabianii</name>
    <name type="common">Yeast</name>
    <name type="synonym">Hansenula fabianii</name>
    <dbReference type="NCBI Taxonomy" id="36022"/>
    <lineage>
        <taxon>Eukaryota</taxon>
        <taxon>Fungi</taxon>
        <taxon>Dikarya</taxon>
        <taxon>Ascomycota</taxon>
        <taxon>Saccharomycotina</taxon>
        <taxon>Saccharomycetes</taxon>
        <taxon>Phaffomycetales</taxon>
        <taxon>Phaffomycetaceae</taxon>
        <taxon>Cyberlindnera</taxon>
    </lineage>
</organism>
<dbReference type="GO" id="GO:0030870">
    <property type="term" value="C:Mre11 complex"/>
    <property type="evidence" value="ECO:0007669"/>
    <property type="project" value="UniProtKB-UniRule"/>
</dbReference>
<feature type="compositionally biased region" description="Acidic residues" evidence="19">
    <location>
        <begin position="637"/>
        <end position="649"/>
    </location>
</feature>
<keyword evidence="9 16" id="KW-0227">DNA damage</keyword>
<dbReference type="GO" id="GO:0030145">
    <property type="term" value="F:manganese ion binding"/>
    <property type="evidence" value="ECO:0007669"/>
    <property type="project" value="UniProtKB-UniRule"/>
</dbReference>
<dbReference type="GO" id="GO:0006303">
    <property type="term" value="P:double-strand break repair via nonhomologous end joining"/>
    <property type="evidence" value="ECO:0007669"/>
    <property type="project" value="TreeGrafter"/>
</dbReference>
<dbReference type="PIRSF" id="PIRSF000882">
    <property type="entry name" value="DSB_repair_MRE11"/>
    <property type="match status" value="1"/>
</dbReference>
<evidence type="ECO:0000256" key="2">
    <source>
        <dbReference type="ARBA" id="ARBA00004123"/>
    </source>
</evidence>
<dbReference type="GO" id="GO:0000723">
    <property type="term" value="P:telomere maintenance"/>
    <property type="evidence" value="ECO:0007669"/>
    <property type="project" value="TreeGrafter"/>
</dbReference>
<evidence type="ECO:0000256" key="5">
    <source>
        <dbReference type="ARBA" id="ARBA00022454"/>
    </source>
</evidence>
<feature type="region of interest" description="Disordered" evidence="19">
    <location>
        <begin position="505"/>
        <end position="698"/>
    </location>
</feature>
<dbReference type="NCBIfam" id="TIGR00583">
    <property type="entry name" value="mre11"/>
    <property type="match status" value="1"/>
</dbReference>
<dbReference type="InterPro" id="IPR004843">
    <property type="entry name" value="Calcineurin-like_PHP"/>
</dbReference>
<dbReference type="Gene3D" id="3.30.110.110">
    <property type="entry name" value="Mre11, capping domain"/>
    <property type="match status" value="1"/>
</dbReference>
<proteinExistence type="inferred from homology"/>
<evidence type="ECO:0000256" key="3">
    <source>
        <dbReference type="ARBA" id="ARBA00004286"/>
    </source>
</evidence>
<dbReference type="GO" id="GO:0008296">
    <property type="term" value="F:3'-5'-DNA exonuclease activity"/>
    <property type="evidence" value="ECO:0007669"/>
    <property type="project" value="InterPro"/>
</dbReference>
<evidence type="ECO:0000256" key="14">
    <source>
        <dbReference type="ARBA" id="ARBA00023242"/>
    </source>
</evidence>
<accession>A0A061B9X6</accession>
<feature type="active site" description="Proton donor" evidence="17">
    <location>
        <position position="129"/>
    </location>
</feature>
<dbReference type="InterPro" id="IPR007281">
    <property type="entry name" value="Mre11_DNA-bd"/>
</dbReference>
<evidence type="ECO:0000256" key="11">
    <source>
        <dbReference type="ARBA" id="ARBA00022839"/>
    </source>
</evidence>
<evidence type="ECO:0000256" key="7">
    <source>
        <dbReference type="ARBA" id="ARBA00022723"/>
    </source>
</evidence>
<comment type="function">
    <text evidence="16">Core component of the MRN complex, which plays a central role in double-strand break (DSB) repair, DNA recombination, maintenance of telomere integrity and meiosis. The MRN complex is involved in the repair of DNA double-strand breaks (DSBs) via homologous recombination (HR), an error-free mechanism which primarily occurs during S and G2 phases. The complex (1) mediates the end resection of damaged DNA, which generates proper single-stranded DNA, a key initial steps in HR, and is (2) required for the recruitment of other repair factors and efficient activation of ATM and ATR upon DNA damage. Within the MRN complex, MRE11 possesses both single-strand endonuclease activity and double-strand-specific 3'-5' exonuclease activity. MRE11 first endonucleolytically cleaves the 5' strand at DNA DSB ends to prevent non-homologous end joining (NHEJ) and licence HR. It then generates a single-stranded DNA gap via 3' to 5' exonucleolytic degradation, which is required for single-strand invasion and recombination.</text>
</comment>
<evidence type="ECO:0000256" key="17">
    <source>
        <dbReference type="PIRSR" id="PIRSR000882-1"/>
    </source>
</evidence>
<keyword evidence="15 16" id="KW-0469">Meiosis</keyword>
<dbReference type="FunFam" id="3.60.21.10:FF:000011">
    <property type="entry name" value="Double-strand break repair protein"/>
    <property type="match status" value="1"/>
</dbReference>
<feature type="compositionally biased region" description="Low complexity" evidence="19">
    <location>
        <begin position="531"/>
        <end position="548"/>
    </location>
</feature>
<keyword evidence="13 16" id="KW-0464">Manganese</keyword>
<evidence type="ECO:0000256" key="1">
    <source>
        <dbReference type="ARBA" id="ARBA00001936"/>
    </source>
</evidence>
<dbReference type="GO" id="GO:0000014">
    <property type="term" value="F:single-stranded DNA endodeoxyribonuclease activity"/>
    <property type="evidence" value="ECO:0007669"/>
    <property type="project" value="TreeGrafter"/>
</dbReference>
<keyword evidence="5" id="KW-0158">Chromosome</keyword>
<comment type="cofactor">
    <cofactor evidence="1 16">
        <name>Mn(2+)</name>
        <dbReference type="ChEBI" id="CHEBI:29035"/>
    </cofactor>
</comment>
<dbReference type="InterPro" id="IPR029052">
    <property type="entry name" value="Metallo-depent_PP-like"/>
</dbReference>
<sequence>MPQLPHVERGPNTLRILVTTDNHVGYNESDPVRGDDSWRTFEEIMNVAKEQDVDMVLQSGDLFHINKPTKKSMYHVMRTLRRTCFGDKPCELEMLSDPSQVFDDGINSVNYEDPNLNISIPVFAISGNHDDASGSGLLSPLDILNVSGMVNHFGRVIQTDQIDITPILLQKGTTKLALYGMASVRDERLFKSFQDKRVKFQRPNVLQDEWFNLMAVHQNHVRRPNTAYLPEHFLPSFLDLVIWGHEHECIPHTVYNANAQFETLQPGSSVATSLSDGEAIEKRVFVININNRDYSLESFKLKTVRPFQMLELSLPTIRELRPGLAYKTEVTQYLISKVEDLIEKSKEDWEAENPDMEPDQMPLPLIRLRVDYSGGYEVENPRRFSNRFVGRVANANTIVQFHKKNDNIASMAKRKNKYVPAIGEDMAENANIETFISDYLKEMELSLLPEKGMNDAIKKFVEKEDKFALKEYVDLELEYEEKGFLENENIDLEDNFKNIMKKIKQERESTPLEDRVPRSKTSTAKTEKASTKNNTSSRSTKSTKSTTTRNKKKKSDDFVVNSDEEEAVYSEPEVVAPRSTRKTNATSSRRSTKKVSKQDIVISDSDAEMVDDGDDDNDDGDYIQPTSRHQESIVIPSDEDEDEDDDLEEVIERTPSPPRPTRGKGSRGGRGAKATTSRASATKKKKEPTKKAPELTARDAIADLLARKRK</sequence>
<keyword evidence="6 16" id="KW-0540">Nuclease</keyword>
<keyword evidence="10 16" id="KW-0378">Hydrolase</keyword>
<evidence type="ECO:0000256" key="4">
    <source>
        <dbReference type="ARBA" id="ARBA00009028"/>
    </source>
</evidence>
<dbReference type="SUPFAM" id="SSF56300">
    <property type="entry name" value="Metallo-dependent phosphatases"/>
    <property type="match status" value="1"/>
</dbReference>
<keyword evidence="8 16" id="KW-0255">Endonuclease</keyword>
<keyword evidence="11 16" id="KW-0269">Exonuclease</keyword>